<dbReference type="EMBL" id="JABSTR010000001">
    <property type="protein sequence ID" value="KAH9359885.1"/>
    <property type="molecule type" value="Genomic_DNA"/>
</dbReference>
<dbReference type="GO" id="GO:0007165">
    <property type="term" value="P:signal transduction"/>
    <property type="evidence" value="ECO:0007669"/>
    <property type="project" value="InterPro"/>
</dbReference>
<feature type="domain" description="Death" evidence="1">
    <location>
        <begin position="92"/>
        <end position="152"/>
    </location>
</feature>
<organism evidence="2 3">
    <name type="scientific">Haemaphysalis longicornis</name>
    <name type="common">Bush tick</name>
    <dbReference type="NCBI Taxonomy" id="44386"/>
    <lineage>
        <taxon>Eukaryota</taxon>
        <taxon>Metazoa</taxon>
        <taxon>Ecdysozoa</taxon>
        <taxon>Arthropoda</taxon>
        <taxon>Chelicerata</taxon>
        <taxon>Arachnida</taxon>
        <taxon>Acari</taxon>
        <taxon>Parasitiformes</taxon>
        <taxon>Ixodida</taxon>
        <taxon>Ixodoidea</taxon>
        <taxon>Ixodidae</taxon>
        <taxon>Haemaphysalinae</taxon>
        <taxon>Haemaphysalis</taxon>
    </lineage>
</organism>
<evidence type="ECO:0000259" key="1">
    <source>
        <dbReference type="PROSITE" id="PS50017"/>
    </source>
</evidence>
<dbReference type="OrthoDB" id="6480828at2759"/>
<comment type="caution">
    <text evidence="2">The sequence shown here is derived from an EMBL/GenBank/DDBJ whole genome shotgun (WGS) entry which is preliminary data.</text>
</comment>
<evidence type="ECO:0000313" key="2">
    <source>
        <dbReference type="EMBL" id="KAH9359885.1"/>
    </source>
</evidence>
<name>A0A9J6FAC1_HAELO</name>
<gene>
    <name evidence="2" type="ORF">HPB48_021661</name>
</gene>
<proteinExistence type="predicted"/>
<reference evidence="2 3" key="1">
    <citation type="journal article" date="2020" name="Cell">
        <title>Large-Scale Comparative Analyses of Tick Genomes Elucidate Their Genetic Diversity and Vector Capacities.</title>
        <authorList>
            <consortium name="Tick Genome and Microbiome Consortium (TIGMIC)"/>
            <person name="Jia N."/>
            <person name="Wang J."/>
            <person name="Shi W."/>
            <person name="Du L."/>
            <person name="Sun Y."/>
            <person name="Zhan W."/>
            <person name="Jiang J.F."/>
            <person name="Wang Q."/>
            <person name="Zhang B."/>
            <person name="Ji P."/>
            <person name="Bell-Sakyi L."/>
            <person name="Cui X.M."/>
            <person name="Yuan T.T."/>
            <person name="Jiang B.G."/>
            <person name="Yang W.F."/>
            <person name="Lam T.T."/>
            <person name="Chang Q.C."/>
            <person name="Ding S.J."/>
            <person name="Wang X.J."/>
            <person name="Zhu J.G."/>
            <person name="Ruan X.D."/>
            <person name="Zhao L."/>
            <person name="Wei J.T."/>
            <person name="Ye R.Z."/>
            <person name="Que T.C."/>
            <person name="Du C.H."/>
            <person name="Zhou Y.H."/>
            <person name="Cheng J.X."/>
            <person name="Dai P.F."/>
            <person name="Guo W.B."/>
            <person name="Han X.H."/>
            <person name="Huang E.J."/>
            <person name="Li L.F."/>
            <person name="Wei W."/>
            <person name="Gao Y.C."/>
            <person name="Liu J.Z."/>
            <person name="Shao H.Z."/>
            <person name="Wang X."/>
            <person name="Wang C.C."/>
            <person name="Yang T.C."/>
            <person name="Huo Q.B."/>
            <person name="Li W."/>
            <person name="Chen H.Y."/>
            <person name="Chen S.E."/>
            <person name="Zhou L.G."/>
            <person name="Ni X.B."/>
            <person name="Tian J.H."/>
            <person name="Sheng Y."/>
            <person name="Liu T."/>
            <person name="Pan Y.S."/>
            <person name="Xia L.Y."/>
            <person name="Li J."/>
            <person name="Zhao F."/>
            <person name="Cao W.C."/>
        </authorList>
    </citation>
    <scope>NUCLEOTIDE SEQUENCE [LARGE SCALE GENOMIC DNA]</scope>
    <source>
        <strain evidence="2">HaeL-2018</strain>
    </source>
</reference>
<dbReference type="VEuPathDB" id="VectorBase:HLOH_053912"/>
<sequence length="208" mass="23291">MNCPRFEGWLGAEASASKRKLADVATDELGPTNRKILEGRVTSSRALLISAEELISSGIKQIDLNKVQRQREVVCAILYLCEKNCPWKRLVRSFPKNLNVKEADIDRLEAMPCASDTSRKCATCAGFEVLESWRKRYPQHATVELLLKCLAKEPVKPAYIKDIESGFHKNMSVSSTCLLHKSRCAEQVQCGEGVSVEIVCTHILNRVQ</sequence>
<accession>A0A9J6FAC1</accession>
<protein>
    <recommendedName>
        <fullName evidence="1">Death domain-containing protein</fullName>
    </recommendedName>
</protein>
<dbReference type="Gene3D" id="1.10.533.10">
    <property type="entry name" value="Death Domain, Fas"/>
    <property type="match status" value="1"/>
</dbReference>
<evidence type="ECO:0000313" key="3">
    <source>
        <dbReference type="Proteomes" id="UP000821853"/>
    </source>
</evidence>
<dbReference type="InterPro" id="IPR000488">
    <property type="entry name" value="Death_dom"/>
</dbReference>
<dbReference type="Proteomes" id="UP000821853">
    <property type="component" value="Chromosome 1"/>
</dbReference>
<keyword evidence="3" id="KW-1185">Reference proteome</keyword>
<dbReference type="PROSITE" id="PS50017">
    <property type="entry name" value="DEATH_DOMAIN"/>
    <property type="match status" value="1"/>
</dbReference>
<dbReference type="InterPro" id="IPR011029">
    <property type="entry name" value="DEATH-like_dom_sf"/>
</dbReference>
<dbReference type="AlphaFoldDB" id="A0A9J6FAC1"/>
<dbReference type="CDD" id="cd01670">
    <property type="entry name" value="Death"/>
    <property type="match status" value="1"/>
</dbReference>